<keyword evidence="4" id="KW-1185">Reference proteome</keyword>
<accession>A0A367IIZ7</accession>
<dbReference type="SUPFAM" id="SSF50729">
    <property type="entry name" value="PH domain-like"/>
    <property type="match status" value="1"/>
</dbReference>
<dbReference type="InterPro" id="IPR036872">
    <property type="entry name" value="CH_dom_sf"/>
</dbReference>
<dbReference type="InterPro" id="IPR001849">
    <property type="entry name" value="PH_domain"/>
</dbReference>
<name>A0A367IIZ7_RHIST</name>
<comment type="caution">
    <text evidence="3">The sequence shown here is derived from an EMBL/GenBank/DDBJ whole genome shotgun (WGS) entry which is preliminary data.</text>
</comment>
<reference evidence="3 4" key="1">
    <citation type="journal article" date="2018" name="G3 (Bethesda)">
        <title>Phylogenetic and Phylogenomic Definition of Rhizopus Species.</title>
        <authorList>
            <person name="Gryganskyi A.P."/>
            <person name="Golan J."/>
            <person name="Dolatabadi S."/>
            <person name="Mondo S."/>
            <person name="Robb S."/>
            <person name="Idnurm A."/>
            <person name="Muszewska A."/>
            <person name="Steczkiewicz K."/>
            <person name="Masonjones S."/>
            <person name="Liao H.L."/>
            <person name="Gajdeczka M.T."/>
            <person name="Anike F."/>
            <person name="Vuek A."/>
            <person name="Anishchenko I.M."/>
            <person name="Voigt K."/>
            <person name="de Hoog G.S."/>
            <person name="Smith M.E."/>
            <person name="Heitman J."/>
            <person name="Vilgalys R."/>
            <person name="Stajich J.E."/>
        </authorList>
    </citation>
    <scope>NUCLEOTIDE SEQUENCE [LARGE SCALE GENOMIC DNA]</scope>
    <source>
        <strain evidence="3 4">LSU 92-RS-03</strain>
    </source>
</reference>
<organism evidence="3 4">
    <name type="scientific">Rhizopus stolonifer</name>
    <name type="common">Rhizopus nigricans</name>
    <dbReference type="NCBI Taxonomy" id="4846"/>
    <lineage>
        <taxon>Eukaryota</taxon>
        <taxon>Fungi</taxon>
        <taxon>Fungi incertae sedis</taxon>
        <taxon>Mucoromycota</taxon>
        <taxon>Mucoromycotina</taxon>
        <taxon>Mucoromycetes</taxon>
        <taxon>Mucorales</taxon>
        <taxon>Mucorineae</taxon>
        <taxon>Rhizopodaceae</taxon>
        <taxon>Rhizopus</taxon>
    </lineage>
</organism>
<dbReference type="STRING" id="4846.A0A367IIZ7"/>
<protein>
    <submittedName>
        <fullName evidence="3">Polar growth protein</fullName>
    </submittedName>
</protein>
<sequence length="325" mass="37701">MKGIINLKGYRVEVDSSIQTGKYCFKVHHEKERTFYFFTDQEKYMKDWIKALMKSTIERDFSTPVMSSSTIPTISLEAARRTQPRPPSTLFLEQRNRASSISYRNYGLTPTKEHPDEHIFQQSLSSPVMPVSRAPSVLENNSGFSLDHRRLKDSGFNSTPSRSLTQSSGSTKASGKISHAFYPTEEDEDLMDPESIYERQNCLSEEENESVTSYQPTPDQHELLMKRKWHVDWINLYIQYQIHDLSELSTGEILLELLEHLSQKEIKRYPVNQNQSVYSQMMDRMITVFEHMHQEGVPLTSGYTFRDVLNGREAKIIALLDDIRD</sequence>
<evidence type="ECO:0000259" key="2">
    <source>
        <dbReference type="PROSITE" id="PS50003"/>
    </source>
</evidence>
<evidence type="ECO:0000313" key="4">
    <source>
        <dbReference type="Proteomes" id="UP000253551"/>
    </source>
</evidence>
<dbReference type="Proteomes" id="UP000253551">
    <property type="component" value="Unassembled WGS sequence"/>
</dbReference>
<dbReference type="InterPro" id="IPR011993">
    <property type="entry name" value="PH-like_dom_sf"/>
</dbReference>
<dbReference type="OrthoDB" id="73680at2759"/>
<dbReference type="EMBL" id="PJQM01007865">
    <property type="protein sequence ID" value="RCH77638.1"/>
    <property type="molecule type" value="Genomic_DNA"/>
</dbReference>
<feature type="compositionally biased region" description="Polar residues" evidence="1">
    <location>
        <begin position="155"/>
        <end position="173"/>
    </location>
</feature>
<dbReference type="Gene3D" id="1.10.418.10">
    <property type="entry name" value="Calponin-like domain"/>
    <property type="match status" value="1"/>
</dbReference>
<feature type="non-terminal residue" evidence="3">
    <location>
        <position position="325"/>
    </location>
</feature>
<feature type="region of interest" description="Disordered" evidence="1">
    <location>
        <begin position="133"/>
        <end position="177"/>
    </location>
</feature>
<feature type="domain" description="PH" evidence="2">
    <location>
        <begin position="1"/>
        <end position="57"/>
    </location>
</feature>
<evidence type="ECO:0000256" key="1">
    <source>
        <dbReference type="SAM" id="MobiDB-lite"/>
    </source>
</evidence>
<proteinExistence type="predicted"/>
<dbReference type="Pfam" id="PF00169">
    <property type="entry name" value="PH"/>
    <property type="match status" value="1"/>
</dbReference>
<dbReference type="Gene3D" id="2.30.29.30">
    <property type="entry name" value="Pleckstrin-homology domain (PH domain)/Phosphotyrosine-binding domain (PTB)"/>
    <property type="match status" value="1"/>
</dbReference>
<dbReference type="PROSITE" id="PS50003">
    <property type="entry name" value="PH_DOMAIN"/>
    <property type="match status" value="1"/>
</dbReference>
<dbReference type="SUPFAM" id="SSF47576">
    <property type="entry name" value="Calponin-homology domain, CH-domain"/>
    <property type="match status" value="1"/>
</dbReference>
<gene>
    <name evidence="3" type="primary">BOI2_2</name>
    <name evidence="3" type="ORF">CU098_002126</name>
</gene>
<evidence type="ECO:0000313" key="3">
    <source>
        <dbReference type="EMBL" id="RCH77638.1"/>
    </source>
</evidence>
<dbReference type="AlphaFoldDB" id="A0A367IIZ7"/>